<evidence type="ECO:0000256" key="4">
    <source>
        <dbReference type="ARBA" id="ARBA00030643"/>
    </source>
</evidence>
<evidence type="ECO:0000313" key="7">
    <source>
        <dbReference type="EMBL" id="KAH0565362.1"/>
    </source>
</evidence>
<reference evidence="7" key="1">
    <citation type="submission" date="2021-03" db="EMBL/GenBank/DDBJ databases">
        <title>Comparative genomics and phylogenomic investigation of the class Geoglossomycetes provide insights into ecological specialization and systematics.</title>
        <authorList>
            <person name="Melie T."/>
            <person name="Pirro S."/>
            <person name="Miller A.N."/>
            <person name="Quandt A."/>
        </authorList>
    </citation>
    <scope>NUCLEOTIDE SEQUENCE</scope>
    <source>
        <strain evidence="7">CAQ_001_2017</strain>
    </source>
</reference>
<comment type="similarity">
    <text evidence="1">Belongs to the MsrA Met sulfoxide reductase family.</text>
</comment>
<evidence type="ECO:0000259" key="6">
    <source>
        <dbReference type="Pfam" id="PF01625"/>
    </source>
</evidence>
<evidence type="ECO:0000256" key="1">
    <source>
        <dbReference type="ARBA" id="ARBA00005591"/>
    </source>
</evidence>
<dbReference type="PANTHER" id="PTHR43774:SF1">
    <property type="entry name" value="PEPTIDE METHIONINE SULFOXIDE REDUCTASE MSRA 2"/>
    <property type="match status" value="1"/>
</dbReference>
<feature type="region of interest" description="Disordered" evidence="5">
    <location>
        <begin position="185"/>
        <end position="208"/>
    </location>
</feature>
<dbReference type="NCBIfam" id="TIGR00401">
    <property type="entry name" value="msrA"/>
    <property type="match status" value="1"/>
</dbReference>
<keyword evidence="3" id="KW-0560">Oxidoreductase</keyword>
<evidence type="ECO:0000256" key="2">
    <source>
        <dbReference type="ARBA" id="ARBA00012502"/>
    </source>
</evidence>
<dbReference type="AlphaFoldDB" id="A0A9P8LHD1"/>
<organism evidence="7 8">
    <name type="scientific">Trichoglossum hirsutum</name>
    <dbReference type="NCBI Taxonomy" id="265104"/>
    <lineage>
        <taxon>Eukaryota</taxon>
        <taxon>Fungi</taxon>
        <taxon>Dikarya</taxon>
        <taxon>Ascomycota</taxon>
        <taxon>Pezizomycotina</taxon>
        <taxon>Geoglossomycetes</taxon>
        <taxon>Geoglossales</taxon>
        <taxon>Geoglossaceae</taxon>
        <taxon>Trichoglossum</taxon>
    </lineage>
</organism>
<dbReference type="InterPro" id="IPR002569">
    <property type="entry name" value="Met_Sox_Rdtase_MsrA_dom"/>
</dbReference>
<keyword evidence="8" id="KW-1185">Reference proteome</keyword>
<comment type="caution">
    <text evidence="7">The sequence shown here is derived from an EMBL/GenBank/DDBJ whole genome shotgun (WGS) entry which is preliminary data.</text>
</comment>
<name>A0A9P8LHD1_9PEZI</name>
<proteinExistence type="inferred from homology"/>
<protein>
    <recommendedName>
        <fullName evidence="2">peptide-methionine (S)-S-oxide reductase</fullName>
        <ecNumber evidence="2">1.8.4.11</ecNumber>
    </recommendedName>
    <alternativeName>
        <fullName evidence="4">Peptide-methionine (S)-S-oxide reductase</fullName>
    </alternativeName>
</protein>
<dbReference type="Proteomes" id="UP000750711">
    <property type="component" value="Unassembled WGS sequence"/>
</dbReference>
<dbReference type="SUPFAM" id="SSF55068">
    <property type="entry name" value="Peptide methionine sulfoxide reductase"/>
    <property type="match status" value="1"/>
</dbReference>
<sequence length="208" mass="23004">MSAVNSSSSSSSLPAAAATATERATFAAGCFWGVEHAYKKKNFPGLLSTRVGYAASSVQSAATPTYRSVCSGDTPYAEALLVTFDPSKTSYRELVEFFFRMHDPTTRDRQGPDRGSQYRSAVFWESEEQKKVVADVVARVGREWWTKTEVVTEVAPAGKWYDAEEYHQLYLDKNPGGYECPSHYVRSFPPLSRPDSSDDNAPKSGDKN</sequence>
<feature type="domain" description="Peptide methionine sulphoxide reductase MsrA" evidence="6">
    <location>
        <begin position="24"/>
        <end position="180"/>
    </location>
</feature>
<evidence type="ECO:0000256" key="5">
    <source>
        <dbReference type="SAM" id="MobiDB-lite"/>
    </source>
</evidence>
<dbReference type="Pfam" id="PF01625">
    <property type="entry name" value="PMSR"/>
    <property type="match status" value="1"/>
</dbReference>
<accession>A0A9P8LHD1</accession>
<evidence type="ECO:0000256" key="3">
    <source>
        <dbReference type="ARBA" id="ARBA00023002"/>
    </source>
</evidence>
<dbReference type="Gene3D" id="3.30.1060.10">
    <property type="entry name" value="Peptide methionine sulphoxide reductase MsrA"/>
    <property type="match status" value="1"/>
</dbReference>
<evidence type="ECO:0000313" key="8">
    <source>
        <dbReference type="Proteomes" id="UP000750711"/>
    </source>
</evidence>
<dbReference type="GO" id="GO:0008113">
    <property type="term" value="F:peptide-methionine (S)-S-oxide reductase activity"/>
    <property type="evidence" value="ECO:0007669"/>
    <property type="project" value="UniProtKB-EC"/>
</dbReference>
<gene>
    <name evidence="7" type="ORF">GP486_001245</name>
</gene>
<dbReference type="EMBL" id="JAGHQM010000103">
    <property type="protein sequence ID" value="KAH0565362.1"/>
    <property type="molecule type" value="Genomic_DNA"/>
</dbReference>
<dbReference type="PANTHER" id="PTHR43774">
    <property type="entry name" value="PEPTIDE METHIONINE SULFOXIDE REDUCTASE"/>
    <property type="match status" value="1"/>
</dbReference>
<dbReference type="InterPro" id="IPR036509">
    <property type="entry name" value="Met_Sox_Rdtase_MsrA_sf"/>
</dbReference>
<dbReference type="EC" id="1.8.4.11" evidence="2"/>
<dbReference type="HAMAP" id="MF_01401">
    <property type="entry name" value="MsrA"/>
    <property type="match status" value="1"/>
</dbReference>